<dbReference type="Pfam" id="PF00581">
    <property type="entry name" value="Rhodanese"/>
    <property type="match status" value="1"/>
</dbReference>
<evidence type="ECO:0000259" key="1">
    <source>
        <dbReference type="PROSITE" id="PS50206"/>
    </source>
</evidence>
<organism evidence="2 3">
    <name type="scientific">Enterococcus alishanensis</name>
    <dbReference type="NCBI Taxonomy" id="1303817"/>
    <lineage>
        <taxon>Bacteria</taxon>
        <taxon>Bacillati</taxon>
        <taxon>Bacillota</taxon>
        <taxon>Bacilli</taxon>
        <taxon>Lactobacillales</taxon>
        <taxon>Enterococcaceae</taxon>
        <taxon>Enterococcus</taxon>
    </lineage>
</organism>
<dbReference type="EMBL" id="JAHUZB010000001">
    <property type="protein sequence ID" value="MBV7389416.1"/>
    <property type="molecule type" value="Genomic_DNA"/>
</dbReference>
<evidence type="ECO:0000313" key="2">
    <source>
        <dbReference type="EMBL" id="MBV7389416.1"/>
    </source>
</evidence>
<name>A0ABS6T946_9ENTE</name>
<dbReference type="InterPro" id="IPR001763">
    <property type="entry name" value="Rhodanese-like_dom"/>
</dbReference>
<keyword evidence="3" id="KW-1185">Reference proteome</keyword>
<accession>A0ABS6T946</accession>
<dbReference type="InterPro" id="IPR050229">
    <property type="entry name" value="GlpE_sulfurtransferase"/>
</dbReference>
<dbReference type="Proteomes" id="UP000774130">
    <property type="component" value="Unassembled WGS sequence"/>
</dbReference>
<protein>
    <submittedName>
        <fullName evidence="2">Rhodanese-like domain-containing protein</fullName>
    </submittedName>
</protein>
<dbReference type="PROSITE" id="PS50206">
    <property type="entry name" value="RHODANESE_3"/>
    <property type="match status" value="1"/>
</dbReference>
<gene>
    <name evidence="2" type="ORF">KUA55_01895</name>
</gene>
<proteinExistence type="predicted"/>
<comment type="caution">
    <text evidence="2">The sequence shown here is derived from an EMBL/GenBank/DDBJ whole genome shotgun (WGS) entry which is preliminary data.</text>
</comment>
<reference evidence="2 3" key="1">
    <citation type="submission" date="2021-06" db="EMBL/GenBank/DDBJ databases">
        <title>Enterococcus alishanensis sp. nov., a novel lactic acid bacterium isolated from fresh coffee beans.</title>
        <authorList>
            <person name="Chen Y.-S."/>
        </authorList>
    </citation>
    <scope>NUCLEOTIDE SEQUENCE [LARGE SCALE GENOMIC DNA]</scope>
    <source>
        <strain evidence="2 3">ALS3</strain>
    </source>
</reference>
<dbReference type="RefSeq" id="WP_218324479.1">
    <property type="nucleotide sequence ID" value="NZ_JAHUZB010000001.1"/>
</dbReference>
<evidence type="ECO:0000313" key="3">
    <source>
        <dbReference type="Proteomes" id="UP000774130"/>
    </source>
</evidence>
<dbReference type="CDD" id="cd00158">
    <property type="entry name" value="RHOD"/>
    <property type="match status" value="1"/>
</dbReference>
<dbReference type="PANTHER" id="PTHR43031">
    <property type="entry name" value="FAD-DEPENDENT OXIDOREDUCTASE"/>
    <property type="match status" value="1"/>
</dbReference>
<feature type="domain" description="Rhodanese" evidence="1">
    <location>
        <begin position="15"/>
        <end position="101"/>
    </location>
</feature>
<sequence>MLHTITTQEFKTLVDTANVAVIDLRDPDLLEPEALNEFNNSLQISFTELPSRINELDKEKTYYLISQFGGRTKPIAQYLSEKGFDVVNVIGGVNAYHQAVLV</sequence>
<dbReference type="PANTHER" id="PTHR43031:SF1">
    <property type="entry name" value="PYRIDINE NUCLEOTIDE-DISULPHIDE OXIDOREDUCTASE"/>
    <property type="match status" value="1"/>
</dbReference>